<comment type="caution">
    <text evidence="7">The sequence shown here is derived from an EMBL/GenBank/DDBJ whole genome shotgun (WGS) entry which is preliminary data.</text>
</comment>
<evidence type="ECO:0000259" key="4">
    <source>
        <dbReference type="Pfam" id="PF25954"/>
    </source>
</evidence>
<dbReference type="InterPro" id="IPR058647">
    <property type="entry name" value="BSH_CzcB-like"/>
</dbReference>
<dbReference type="Gene3D" id="2.40.420.20">
    <property type="match status" value="1"/>
</dbReference>
<keyword evidence="8" id="KW-1185">Reference proteome</keyword>
<dbReference type="InterPro" id="IPR058792">
    <property type="entry name" value="Beta-barrel_RND_2"/>
</dbReference>
<dbReference type="Gene3D" id="1.10.287.470">
    <property type="entry name" value="Helix hairpin bin"/>
    <property type="match status" value="1"/>
</dbReference>
<dbReference type="RefSeq" id="WP_128756328.1">
    <property type="nucleotide sequence ID" value="NZ_QOVM01000001.1"/>
</dbReference>
<dbReference type="SUPFAM" id="SSF111369">
    <property type="entry name" value="HlyD-like secretion proteins"/>
    <property type="match status" value="1"/>
</dbReference>
<dbReference type="InterPro" id="IPR006143">
    <property type="entry name" value="RND_pump_MFP"/>
</dbReference>
<evidence type="ECO:0000256" key="2">
    <source>
        <dbReference type="SAM" id="Coils"/>
    </source>
</evidence>
<dbReference type="OrthoDB" id="9806939at2"/>
<comment type="similarity">
    <text evidence="1">Belongs to the membrane fusion protein (MFP) (TC 8.A.1) family.</text>
</comment>
<dbReference type="InterPro" id="IPR058627">
    <property type="entry name" value="MdtA-like_C"/>
</dbReference>
<gene>
    <name evidence="7" type="ORF">DSM00_388</name>
</gene>
<accession>A0A4Q0PDI2</accession>
<feature type="coiled-coil region" evidence="2">
    <location>
        <begin position="33"/>
        <end position="67"/>
    </location>
</feature>
<dbReference type="InterPro" id="IPR058648">
    <property type="entry name" value="HH_CzcB-like"/>
</dbReference>
<evidence type="ECO:0000313" key="7">
    <source>
        <dbReference type="EMBL" id="RXG24598.1"/>
    </source>
</evidence>
<evidence type="ECO:0000313" key="8">
    <source>
        <dbReference type="Proteomes" id="UP000289238"/>
    </source>
</evidence>
<evidence type="ECO:0000259" key="3">
    <source>
        <dbReference type="Pfam" id="PF25893"/>
    </source>
</evidence>
<dbReference type="Gene3D" id="2.40.30.170">
    <property type="match status" value="1"/>
</dbReference>
<dbReference type="EMBL" id="QOVM01000001">
    <property type="protein sequence ID" value="RXG24598.1"/>
    <property type="molecule type" value="Genomic_DNA"/>
</dbReference>
<feature type="domain" description="CusB-like beta-barrel" evidence="4">
    <location>
        <begin position="231"/>
        <end position="303"/>
    </location>
</feature>
<feature type="domain" description="Multidrug resistance protein MdtA-like C-terminal permuted SH3" evidence="5">
    <location>
        <begin position="308"/>
        <end position="372"/>
    </location>
</feature>
<dbReference type="Gene3D" id="2.40.50.100">
    <property type="match status" value="1"/>
</dbReference>
<sequence length="386" mass="42547">MKNILSLLVFTTMLISCGDKEVDVDALIASGDMQAIKEAQTQLKDENTALQMKLKKLNTVIDNAEKKTNGPLVSTQKIGDTLFDHFLEIQGNVETKQNIVISAEYSGVLSRVYVKEGDKVKKGQVLARIDDGGLGSQLTQLQTQAELNKTTFERQKRLWDQNIGSEIQYLQAKASYEASQSQVNQLRSQLGKTTITAPFAGTIDQVLTEQGSAVMPGKELYRIVNLTDMYITAEVPESYLGTVSVGKSVEVNFPVLNKKIDSKIRQTSNFINPANRSFTIEVAVPNEEKSIKPNLTAKLRINDYTSEDAILIPLSVISENAEGEQYVYVATKGEDNTLIAKRVIVETGKTQGDSIEILSGLNANDEIIVQGARSVQDNQEIRILNN</sequence>
<name>A0A4Q0PDI2_9FLAO</name>
<dbReference type="PANTHER" id="PTHR30469:SF15">
    <property type="entry name" value="HLYD FAMILY OF SECRETION PROTEINS"/>
    <property type="match status" value="1"/>
</dbReference>
<dbReference type="CDD" id="cd06849">
    <property type="entry name" value="lipoyl_domain"/>
    <property type="match status" value="1"/>
</dbReference>
<dbReference type="Pfam" id="PF25954">
    <property type="entry name" value="Beta-barrel_RND_2"/>
    <property type="match status" value="1"/>
</dbReference>
<dbReference type="AlphaFoldDB" id="A0A4Q0PDI2"/>
<keyword evidence="2" id="KW-0175">Coiled coil</keyword>
<dbReference type="GO" id="GO:0015562">
    <property type="term" value="F:efflux transmembrane transporter activity"/>
    <property type="evidence" value="ECO:0007669"/>
    <property type="project" value="TreeGrafter"/>
</dbReference>
<dbReference type="NCBIfam" id="TIGR01730">
    <property type="entry name" value="RND_mfp"/>
    <property type="match status" value="1"/>
</dbReference>
<reference evidence="7 8" key="1">
    <citation type="submission" date="2018-07" db="EMBL/GenBank/DDBJ databases">
        <title>Leeuwenhoekiella genomics.</title>
        <authorList>
            <person name="Tahon G."/>
            <person name="Willems A."/>
        </authorList>
    </citation>
    <scope>NUCLEOTIDE SEQUENCE [LARGE SCALE GENOMIC DNA]</scope>
    <source>
        <strain evidence="7 8">LMG 22550</strain>
    </source>
</reference>
<dbReference type="Proteomes" id="UP000289238">
    <property type="component" value="Unassembled WGS sequence"/>
</dbReference>
<dbReference type="PROSITE" id="PS51257">
    <property type="entry name" value="PROKAR_LIPOPROTEIN"/>
    <property type="match status" value="1"/>
</dbReference>
<evidence type="ECO:0000259" key="6">
    <source>
        <dbReference type="Pfam" id="PF25973"/>
    </source>
</evidence>
<evidence type="ECO:0000259" key="5">
    <source>
        <dbReference type="Pfam" id="PF25967"/>
    </source>
</evidence>
<organism evidence="7 8">
    <name type="scientific">Leeuwenhoekiella aequorea</name>
    <dbReference type="NCBI Taxonomy" id="283736"/>
    <lineage>
        <taxon>Bacteria</taxon>
        <taxon>Pseudomonadati</taxon>
        <taxon>Bacteroidota</taxon>
        <taxon>Flavobacteriia</taxon>
        <taxon>Flavobacteriales</taxon>
        <taxon>Flavobacteriaceae</taxon>
        <taxon>Leeuwenhoekiella</taxon>
    </lineage>
</organism>
<proteinExistence type="inferred from homology"/>
<feature type="domain" description="CzcB-like alpha-helical hairpin" evidence="3">
    <location>
        <begin position="135"/>
        <end position="190"/>
    </location>
</feature>
<dbReference type="Pfam" id="PF25893">
    <property type="entry name" value="HH_CzcB"/>
    <property type="match status" value="1"/>
</dbReference>
<dbReference type="Pfam" id="PF25967">
    <property type="entry name" value="RND-MFP_C"/>
    <property type="match status" value="1"/>
</dbReference>
<dbReference type="GO" id="GO:1990281">
    <property type="term" value="C:efflux pump complex"/>
    <property type="evidence" value="ECO:0007669"/>
    <property type="project" value="TreeGrafter"/>
</dbReference>
<feature type="domain" description="CzcB-like barrel-sandwich hybrid" evidence="6">
    <location>
        <begin position="100"/>
        <end position="224"/>
    </location>
</feature>
<evidence type="ECO:0000256" key="1">
    <source>
        <dbReference type="ARBA" id="ARBA00009477"/>
    </source>
</evidence>
<protein>
    <submittedName>
        <fullName evidence="7">RND family efflux transporter MFP subunit</fullName>
    </submittedName>
</protein>
<dbReference type="PANTHER" id="PTHR30469">
    <property type="entry name" value="MULTIDRUG RESISTANCE PROTEIN MDTA"/>
    <property type="match status" value="1"/>
</dbReference>
<dbReference type="Pfam" id="PF25973">
    <property type="entry name" value="BSH_CzcB"/>
    <property type="match status" value="1"/>
</dbReference>